<proteinExistence type="predicted"/>
<sequence length="71" mass="8294">MRKFVWEGEWPSLEDNPDQTFDELGYDSLALLETHSRIRRDYGVQFSDEDLTELTTPQELVDFVNSQIKAA</sequence>
<dbReference type="Pfam" id="PF00550">
    <property type="entry name" value="PP-binding"/>
    <property type="match status" value="1"/>
</dbReference>
<evidence type="ECO:0000313" key="2">
    <source>
        <dbReference type="EMBL" id="RSM81691.1"/>
    </source>
</evidence>
<name>A0A428Z4W4_KIBAR</name>
<protein>
    <submittedName>
        <fullName evidence="2">Acyl carrier protein</fullName>
    </submittedName>
</protein>
<dbReference type="Proteomes" id="UP000287547">
    <property type="component" value="Unassembled WGS sequence"/>
</dbReference>
<dbReference type="Gene3D" id="1.10.1200.10">
    <property type="entry name" value="ACP-like"/>
    <property type="match status" value="1"/>
</dbReference>
<dbReference type="EMBL" id="QHKI01000025">
    <property type="protein sequence ID" value="RSM81691.1"/>
    <property type="molecule type" value="Genomic_DNA"/>
</dbReference>
<dbReference type="PROSITE" id="PS50075">
    <property type="entry name" value="CARRIER"/>
    <property type="match status" value="1"/>
</dbReference>
<accession>A0A428Z4W4</accession>
<comment type="caution">
    <text evidence="2">The sequence shown here is derived from an EMBL/GenBank/DDBJ whole genome shotgun (WGS) entry which is preliminary data.</text>
</comment>
<reference evidence="2 3" key="1">
    <citation type="submission" date="2018-05" db="EMBL/GenBank/DDBJ databases">
        <title>Evolution of GPA BGCs.</title>
        <authorList>
            <person name="Waglechner N."/>
            <person name="Wright G.D."/>
        </authorList>
    </citation>
    <scope>NUCLEOTIDE SEQUENCE [LARGE SCALE GENOMIC DNA]</scope>
    <source>
        <strain evidence="2 3">A82846</strain>
    </source>
</reference>
<dbReference type="InterPro" id="IPR009081">
    <property type="entry name" value="PP-bd_ACP"/>
</dbReference>
<organism evidence="2 3">
    <name type="scientific">Kibdelosporangium aridum</name>
    <dbReference type="NCBI Taxonomy" id="2030"/>
    <lineage>
        <taxon>Bacteria</taxon>
        <taxon>Bacillati</taxon>
        <taxon>Actinomycetota</taxon>
        <taxon>Actinomycetes</taxon>
        <taxon>Pseudonocardiales</taxon>
        <taxon>Pseudonocardiaceae</taxon>
        <taxon>Kibdelosporangium</taxon>
    </lineage>
</organism>
<dbReference type="InterPro" id="IPR036736">
    <property type="entry name" value="ACP-like_sf"/>
</dbReference>
<feature type="domain" description="Carrier" evidence="1">
    <location>
        <begin position="1"/>
        <end position="68"/>
    </location>
</feature>
<gene>
    <name evidence="2" type="ORF">DMH04_27510</name>
</gene>
<dbReference type="OrthoDB" id="3537906at2"/>
<dbReference type="SUPFAM" id="SSF47336">
    <property type="entry name" value="ACP-like"/>
    <property type="match status" value="1"/>
</dbReference>
<dbReference type="AlphaFoldDB" id="A0A428Z4W4"/>
<evidence type="ECO:0000313" key="3">
    <source>
        <dbReference type="Proteomes" id="UP000287547"/>
    </source>
</evidence>
<evidence type="ECO:0000259" key="1">
    <source>
        <dbReference type="PROSITE" id="PS50075"/>
    </source>
</evidence>